<accession>A0A1I2ACH9</accession>
<keyword evidence="2" id="KW-1185">Reference proteome</keyword>
<proteinExistence type="predicted"/>
<organism evidence="1 2">
    <name type="scientific">Spirosoma endophyticum</name>
    <dbReference type="NCBI Taxonomy" id="662367"/>
    <lineage>
        <taxon>Bacteria</taxon>
        <taxon>Pseudomonadati</taxon>
        <taxon>Bacteroidota</taxon>
        <taxon>Cytophagia</taxon>
        <taxon>Cytophagales</taxon>
        <taxon>Cytophagaceae</taxon>
        <taxon>Spirosoma</taxon>
    </lineage>
</organism>
<gene>
    <name evidence="1" type="ORF">SAMN05216167_113146</name>
</gene>
<dbReference type="AlphaFoldDB" id="A0A1I2ACH9"/>
<sequence>MAMRTTSLFVALVSIVLSSCSPKEPLPEVWSQSCVQLAPYQGIYRLTGMCCSTLDVPRIDVQSDLTFSTVGNLYTNRFADTAGRPILVTGNLSPDRSTLTIHYLTQSYTLKPGYATASCYCVCQY</sequence>
<dbReference type="PROSITE" id="PS51257">
    <property type="entry name" value="PROKAR_LIPOPROTEIN"/>
    <property type="match status" value="1"/>
</dbReference>
<reference evidence="1 2" key="1">
    <citation type="submission" date="2016-10" db="EMBL/GenBank/DDBJ databases">
        <authorList>
            <person name="de Groot N.N."/>
        </authorList>
    </citation>
    <scope>NUCLEOTIDE SEQUENCE [LARGE SCALE GENOMIC DNA]</scope>
    <source>
        <strain evidence="1 2">DSM 26130</strain>
    </source>
</reference>
<protein>
    <submittedName>
        <fullName evidence="1">Uncharacterized protein</fullName>
    </submittedName>
</protein>
<name>A0A1I2ACH9_9BACT</name>
<evidence type="ECO:0000313" key="1">
    <source>
        <dbReference type="EMBL" id="SFE41715.1"/>
    </source>
</evidence>
<dbReference type="STRING" id="662367.SAMN05216167_113146"/>
<dbReference type="EMBL" id="FOLQ01000013">
    <property type="protein sequence ID" value="SFE41715.1"/>
    <property type="molecule type" value="Genomic_DNA"/>
</dbReference>
<evidence type="ECO:0000313" key="2">
    <source>
        <dbReference type="Proteomes" id="UP000198598"/>
    </source>
</evidence>
<dbReference type="Proteomes" id="UP000198598">
    <property type="component" value="Unassembled WGS sequence"/>
</dbReference>